<sequence length="79" mass="9220">MGKCPALYGRTWNLNGSYVGLARSIRWQNNDLLYGKVAPFRFVVLVFILMFVFLFMPAHITRERTISYTRAVFVIVLFL</sequence>
<protein>
    <submittedName>
        <fullName evidence="2">Uncharacterized protein</fullName>
    </submittedName>
</protein>
<accession>A0ABX4UU32</accession>
<keyword evidence="1" id="KW-0472">Membrane</keyword>
<keyword evidence="3" id="KW-1185">Reference proteome</keyword>
<name>A0ABX4UU32_9BURK</name>
<reference evidence="2 3" key="1">
    <citation type="submission" date="2018-01" db="EMBL/GenBank/DDBJ databases">
        <title>Whole genome analyses suggest that Burkholderia sensu lato contains two further novel genera in the rhizoxinica-symbiotica group Mycetohabitans gen. nov., and Trinickia gen. nov.: implications for the evolution of diazotrophy and nodulation in the Burkholderiaceae.</title>
        <authorList>
            <person name="Estrada-de los Santos P."/>
            <person name="Palmer M."/>
            <person name="Chavez-Ramirez B."/>
            <person name="Beukes C."/>
            <person name="Steenkamp E.T."/>
            <person name="Hirsch A.M."/>
            <person name="Manyaka P."/>
            <person name="Maluk M."/>
            <person name="Lafos M."/>
            <person name="Crook M."/>
            <person name="Gross E."/>
            <person name="Simon M.F."/>
            <person name="Bueno dos Reis Junior F."/>
            <person name="Poole P.S."/>
            <person name="Venter S.N."/>
            <person name="James E.K."/>
        </authorList>
    </citation>
    <scope>NUCLEOTIDE SEQUENCE [LARGE SCALE GENOMIC DNA]</scope>
    <source>
        <strain evidence="2 3">WSM 3937</strain>
    </source>
</reference>
<organism evidence="2 3">
    <name type="scientific">Paraburkholderia rhynchosiae</name>
    <dbReference type="NCBI Taxonomy" id="487049"/>
    <lineage>
        <taxon>Bacteria</taxon>
        <taxon>Pseudomonadati</taxon>
        <taxon>Pseudomonadota</taxon>
        <taxon>Betaproteobacteria</taxon>
        <taxon>Burkholderiales</taxon>
        <taxon>Burkholderiaceae</taxon>
        <taxon>Paraburkholderia</taxon>
    </lineage>
</organism>
<evidence type="ECO:0000313" key="3">
    <source>
        <dbReference type="Proteomes" id="UP000235659"/>
    </source>
</evidence>
<dbReference type="Proteomes" id="UP000235659">
    <property type="component" value="Unassembled WGS sequence"/>
</dbReference>
<evidence type="ECO:0000313" key="2">
    <source>
        <dbReference type="EMBL" id="PMS20326.1"/>
    </source>
</evidence>
<dbReference type="EMBL" id="PNXY01000054">
    <property type="protein sequence ID" value="PMS20326.1"/>
    <property type="molecule type" value="Genomic_DNA"/>
</dbReference>
<evidence type="ECO:0000256" key="1">
    <source>
        <dbReference type="SAM" id="Phobius"/>
    </source>
</evidence>
<gene>
    <name evidence="2" type="ORF">C0Z16_34755</name>
</gene>
<keyword evidence="1" id="KW-0812">Transmembrane</keyword>
<feature type="transmembrane region" description="Helical" evidence="1">
    <location>
        <begin position="40"/>
        <end position="60"/>
    </location>
</feature>
<proteinExistence type="predicted"/>
<comment type="caution">
    <text evidence="2">The sequence shown here is derived from an EMBL/GenBank/DDBJ whole genome shotgun (WGS) entry which is preliminary data.</text>
</comment>
<keyword evidence="1" id="KW-1133">Transmembrane helix</keyword>